<comment type="pathway">
    <text evidence="4">Isoprenoid biosynthesis; dimethylallyl diphosphate biosynthesis; dimethylallyl diphosphate from isopentenyl diphosphate: step 1/1.</text>
</comment>
<feature type="domain" description="Nudix hydrolase" evidence="16">
    <location>
        <begin position="62"/>
        <end position="205"/>
    </location>
</feature>
<evidence type="ECO:0000313" key="18">
    <source>
        <dbReference type="WBParaSite" id="GPLIN_000459700"/>
    </source>
</evidence>
<evidence type="ECO:0000256" key="10">
    <source>
        <dbReference type="ARBA" id="ARBA00022968"/>
    </source>
</evidence>
<comment type="catalytic activity">
    <reaction evidence="1">
        <text>isopentenyl diphosphate = dimethylallyl diphosphate</text>
        <dbReference type="Rhea" id="RHEA:23284"/>
        <dbReference type="ChEBI" id="CHEBI:57623"/>
        <dbReference type="ChEBI" id="CHEBI:128769"/>
        <dbReference type="EC" id="5.3.3.2"/>
    </reaction>
</comment>
<feature type="transmembrane region" description="Helical" evidence="15">
    <location>
        <begin position="224"/>
        <end position="246"/>
    </location>
</feature>
<dbReference type="Pfam" id="PF00293">
    <property type="entry name" value="NUDIX"/>
    <property type="match status" value="1"/>
</dbReference>
<evidence type="ECO:0000313" key="17">
    <source>
        <dbReference type="Proteomes" id="UP000050741"/>
    </source>
</evidence>
<keyword evidence="13" id="KW-0414">Isoprene biosynthesis</keyword>
<evidence type="ECO:0000259" key="16">
    <source>
        <dbReference type="PROSITE" id="PS51462"/>
    </source>
</evidence>
<dbReference type="GO" id="GO:0050992">
    <property type="term" value="P:dimethylallyl diphosphate biosynthetic process"/>
    <property type="evidence" value="ECO:0007669"/>
    <property type="project" value="UniProtKB-UniPathway"/>
</dbReference>
<dbReference type="NCBIfam" id="TIGR02150">
    <property type="entry name" value="IPP_isom_1"/>
    <property type="match status" value="1"/>
</dbReference>
<keyword evidence="8 15" id="KW-0812">Transmembrane</keyword>
<reference evidence="18" key="2">
    <citation type="submission" date="2016-06" db="UniProtKB">
        <authorList>
            <consortium name="WormBaseParasite"/>
        </authorList>
    </citation>
    <scope>IDENTIFICATION</scope>
</reference>
<dbReference type="InterPro" id="IPR007653">
    <property type="entry name" value="SPC3"/>
</dbReference>
<dbReference type="GO" id="GO:0005787">
    <property type="term" value="C:signal peptidase complex"/>
    <property type="evidence" value="ECO:0007669"/>
    <property type="project" value="InterPro"/>
</dbReference>
<dbReference type="NCBIfam" id="NF002995">
    <property type="entry name" value="PRK03759.1"/>
    <property type="match status" value="1"/>
</dbReference>
<dbReference type="GO" id="GO:0006465">
    <property type="term" value="P:signal peptide processing"/>
    <property type="evidence" value="ECO:0007669"/>
    <property type="project" value="InterPro"/>
</dbReference>
<reference evidence="17" key="1">
    <citation type="submission" date="2014-05" db="EMBL/GenBank/DDBJ databases">
        <title>The genome and life-stage specific transcriptomes of Globodera pallida elucidate key aspects of plant parasitism by a cyst nematode.</title>
        <authorList>
            <person name="Cotton J.A."/>
            <person name="Lilley C.J."/>
            <person name="Jones L.M."/>
            <person name="Kikuchi T."/>
            <person name="Reid A.J."/>
            <person name="Thorpe P."/>
            <person name="Tsai I.J."/>
            <person name="Beasley H."/>
            <person name="Blok V."/>
            <person name="Cock P.J.A."/>
            <person name="Van den Akker S.E."/>
            <person name="Holroyd N."/>
            <person name="Hunt M."/>
            <person name="Mantelin S."/>
            <person name="Naghra H."/>
            <person name="Pain A."/>
            <person name="Palomares-Rius J.E."/>
            <person name="Zarowiecki M."/>
            <person name="Berriman M."/>
            <person name="Jones J.T."/>
            <person name="Urwin P.E."/>
        </authorList>
    </citation>
    <scope>NUCLEOTIDE SEQUENCE [LARGE SCALE GENOMIC DNA]</scope>
    <source>
        <strain evidence="17">Lindley</strain>
    </source>
</reference>
<dbReference type="GO" id="GO:0009240">
    <property type="term" value="P:isopentenyl diphosphate biosynthetic process"/>
    <property type="evidence" value="ECO:0007669"/>
    <property type="project" value="TreeGrafter"/>
</dbReference>
<keyword evidence="12 15" id="KW-0472">Membrane</keyword>
<evidence type="ECO:0000256" key="7">
    <source>
        <dbReference type="ARBA" id="ARBA00012057"/>
    </source>
</evidence>
<comment type="similarity">
    <text evidence="6">Belongs to the SPCS3 family.</text>
</comment>
<dbReference type="Pfam" id="PF04573">
    <property type="entry name" value="SPC22"/>
    <property type="match status" value="1"/>
</dbReference>
<sequence length="392" mass="44788">MRITILLANRCCSLATQRLVGTAAATICPIQAKHLEEPCIEVNQWDEPIGSVSKRECHTKPILHRAFSVFLFDTSNSLVLQKRSQTKVTFPGVWTNTCCSHPHFLDEEWSGEEGTKRAAKRKLNHELGIDVDPGHMHVMGRYIYKAASDDVWMEHELDYAICVPNFASTIKPNPEEVDEVRLVTQQQLEHMFAEQSFQFSPWFTLFYKNRICAMHSFWSRANTIFAFTLTVLSAVTLMAFVTSMFANKTTNVELAASNPRVRSMSDYTIEEGKSDLAMVSLNIQADMATIFNWNVKQLFIYLVAEYSTMKNVVNQVVLWDRIVKRTDLQVILEESIHPKYYFLDDGSNLLSHQNVTLILKWNIVPNAGRLETVQGVGQFVLKFPSNYISGRF</sequence>
<dbReference type="InterPro" id="IPR011876">
    <property type="entry name" value="IsopentenylPP_isomerase_typ1"/>
</dbReference>
<evidence type="ECO:0000256" key="1">
    <source>
        <dbReference type="ARBA" id="ARBA00000374"/>
    </source>
</evidence>
<keyword evidence="14" id="KW-0413">Isomerase</keyword>
<dbReference type="InterPro" id="IPR015797">
    <property type="entry name" value="NUDIX_hydrolase-like_dom_sf"/>
</dbReference>
<dbReference type="CDD" id="cd02885">
    <property type="entry name" value="NUDIX_IPP_Isomerase"/>
    <property type="match status" value="1"/>
</dbReference>
<comment type="similarity">
    <text evidence="5">Belongs to the IPP isomerase type 1 family.</text>
</comment>
<keyword evidence="9" id="KW-0256">Endoplasmic reticulum</keyword>
<dbReference type="Gene3D" id="3.90.79.10">
    <property type="entry name" value="Nucleoside Triphosphate Pyrophosphohydrolase"/>
    <property type="match status" value="1"/>
</dbReference>
<comment type="function">
    <text evidence="2">Catalyzes the 1,3-allylic rearrangement of the homoallylic substrate isopentenyl (IPP) to its highly electrophilic allylic isomer, dimethylallyl diphosphate (DMAPP).</text>
</comment>
<dbReference type="PANTHER" id="PTHR10885:SF0">
    <property type="entry name" value="ISOPENTENYL-DIPHOSPHATE DELTA-ISOMERASE"/>
    <property type="match status" value="1"/>
</dbReference>
<dbReference type="SUPFAM" id="SSF55811">
    <property type="entry name" value="Nudix"/>
    <property type="match status" value="1"/>
</dbReference>
<evidence type="ECO:0000256" key="14">
    <source>
        <dbReference type="ARBA" id="ARBA00023235"/>
    </source>
</evidence>
<evidence type="ECO:0000256" key="11">
    <source>
        <dbReference type="ARBA" id="ARBA00022989"/>
    </source>
</evidence>
<keyword evidence="11 15" id="KW-1133">Transmembrane helix</keyword>
<keyword evidence="10" id="KW-0735">Signal-anchor</keyword>
<comment type="subcellular location">
    <subcellularLocation>
        <location evidence="3">Endoplasmic reticulum membrane</location>
        <topology evidence="3">Single-pass type II membrane protein</topology>
    </subcellularLocation>
</comment>
<protein>
    <recommendedName>
        <fullName evidence="7">isopentenyl-diphosphate Delta-isomerase</fullName>
        <ecNumber evidence="7">5.3.3.2</ecNumber>
    </recommendedName>
</protein>
<evidence type="ECO:0000256" key="9">
    <source>
        <dbReference type="ARBA" id="ARBA00022824"/>
    </source>
</evidence>
<evidence type="ECO:0000256" key="6">
    <source>
        <dbReference type="ARBA" id="ARBA00009289"/>
    </source>
</evidence>
<evidence type="ECO:0000256" key="15">
    <source>
        <dbReference type="SAM" id="Phobius"/>
    </source>
</evidence>
<dbReference type="AlphaFoldDB" id="A0A183BVF9"/>
<evidence type="ECO:0000256" key="4">
    <source>
        <dbReference type="ARBA" id="ARBA00004826"/>
    </source>
</evidence>
<evidence type="ECO:0000256" key="5">
    <source>
        <dbReference type="ARBA" id="ARBA00007579"/>
    </source>
</evidence>
<evidence type="ECO:0000256" key="12">
    <source>
        <dbReference type="ARBA" id="ARBA00023136"/>
    </source>
</evidence>
<evidence type="ECO:0000256" key="13">
    <source>
        <dbReference type="ARBA" id="ARBA00023229"/>
    </source>
</evidence>
<evidence type="ECO:0000256" key="8">
    <source>
        <dbReference type="ARBA" id="ARBA00022692"/>
    </source>
</evidence>
<dbReference type="EC" id="5.3.3.2" evidence="7"/>
<dbReference type="WBParaSite" id="GPLIN_000459700">
    <property type="protein sequence ID" value="GPLIN_000459700"/>
    <property type="gene ID" value="GPLIN_000459700"/>
</dbReference>
<name>A0A183BVF9_GLOPA</name>
<evidence type="ECO:0000256" key="3">
    <source>
        <dbReference type="ARBA" id="ARBA00004648"/>
    </source>
</evidence>
<dbReference type="Proteomes" id="UP000050741">
    <property type="component" value="Unassembled WGS sequence"/>
</dbReference>
<evidence type="ECO:0000256" key="2">
    <source>
        <dbReference type="ARBA" id="ARBA00003951"/>
    </source>
</evidence>
<dbReference type="InterPro" id="IPR000086">
    <property type="entry name" value="NUDIX_hydrolase_dom"/>
</dbReference>
<keyword evidence="17" id="KW-1185">Reference proteome</keyword>
<accession>A0A183BVF9</accession>
<dbReference type="PANTHER" id="PTHR10885">
    <property type="entry name" value="ISOPENTENYL-DIPHOSPHATE DELTA-ISOMERASE"/>
    <property type="match status" value="1"/>
</dbReference>
<dbReference type="PROSITE" id="PS51462">
    <property type="entry name" value="NUDIX"/>
    <property type="match status" value="1"/>
</dbReference>
<dbReference type="UniPathway" id="UPA00059">
    <property type="reaction ID" value="UER00104"/>
</dbReference>
<dbReference type="GO" id="GO:0004452">
    <property type="term" value="F:isopentenyl-diphosphate delta-isomerase activity"/>
    <property type="evidence" value="ECO:0007669"/>
    <property type="project" value="UniProtKB-EC"/>
</dbReference>
<proteinExistence type="inferred from homology"/>
<organism evidence="17 18">
    <name type="scientific">Globodera pallida</name>
    <name type="common">Potato cyst nematode worm</name>
    <name type="synonym">Heterodera pallida</name>
    <dbReference type="NCBI Taxonomy" id="36090"/>
    <lineage>
        <taxon>Eukaryota</taxon>
        <taxon>Metazoa</taxon>
        <taxon>Ecdysozoa</taxon>
        <taxon>Nematoda</taxon>
        <taxon>Chromadorea</taxon>
        <taxon>Rhabditida</taxon>
        <taxon>Tylenchina</taxon>
        <taxon>Tylenchomorpha</taxon>
        <taxon>Tylenchoidea</taxon>
        <taxon>Heteroderidae</taxon>
        <taxon>Heteroderinae</taxon>
        <taxon>Globodera</taxon>
    </lineage>
</organism>